<dbReference type="EMBL" id="OX359470">
    <property type="protein sequence ID" value="CAI3971164.1"/>
    <property type="molecule type" value="Genomic_DNA"/>
</dbReference>
<gene>
    <name evidence="1" type="ORF">ORM20_00115</name>
</gene>
<organism evidence="1">
    <name type="scientific">Ochrobactrum phage ORM_20</name>
    <dbReference type="NCBI Taxonomy" id="2985243"/>
    <lineage>
        <taxon>Viruses</taxon>
    </lineage>
</organism>
<protein>
    <submittedName>
        <fullName evidence="1">DprA-like DNA recombination-mediator protein</fullName>
    </submittedName>
</protein>
<evidence type="ECO:0000313" key="1">
    <source>
        <dbReference type="EMBL" id="CAI3971164.1"/>
    </source>
</evidence>
<sequence>MDPKTKIFAGIGSRDTPVSIRDQAVEKGLELAERGFFLRSGGARGFDRAIACLVPPSMKRIFRPHEADNHPEWFEHASQFHPKWDKLNDSARALHARNSPIILGEDLDERVDFILCWTEGGKIKGGTGQGLRIAASLKIPVFNMASVSWEEDLEFFLAYF</sequence>
<accession>A0A9N6ZF12</accession>
<reference evidence="1" key="1">
    <citation type="submission" date="2022-10" db="EMBL/GenBank/DDBJ databases">
        <authorList>
            <person name="Meaden S."/>
        </authorList>
    </citation>
    <scope>NUCLEOTIDE SEQUENCE</scope>
</reference>
<proteinExistence type="predicted"/>
<name>A0A9N6ZF12_9VIRU</name>
<dbReference type="SUPFAM" id="SSF102405">
    <property type="entry name" value="MCP/YpsA-like"/>
    <property type="match status" value="1"/>
</dbReference>